<dbReference type="AlphaFoldDB" id="A0A164QG53"/>
<gene>
    <name evidence="2" type="ORF">SISNIDRAFT_458564</name>
</gene>
<reference evidence="2 3" key="1">
    <citation type="journal article" date="2016" name="Mol. Biol. Evol.">
        <title>Comparative Genomics of Early-Diverging Mushroom-Forming Fungi Provides Insights into the Origins of Lignocellulose Decay Capabilities.</title>
        <authorList>
            <person name="Nagy L.G."/>
            <person name="Riley R."/>
            <person name="Tritt A."/>
            <person name="Adam C."/>
            <person name="Daum C."/>
            <person name="Floudas D."/>
            <person name="Sun H."/>
            <person name="Yadav J.S."/>
            <person name="Pangilinan J."/>
            <person name="Larsson K.H."/>
            <person name="Matsuura K."/>
            <person name="Barry K."/>
            <person name="Labutti K."/>
            <person name="Kuo R."/>
            <person name="Ohm R.A."/>
            <person name="Bhattacharya S.S."/>
            <person name="Shirouzu T."/>
            <person name="Yoshinaga Y."/>
            <person name="Martin F.M."/>
            <person name="Grigoriev I.V."/>
            <person name="Hibbett D.S."/>
        </authorList>
    </citation>
    <scope>NUCLEOTIDE SEQUENCE [LARGE SCALE GENOMIC DNA]</scope>
    <source>
        <strain evidence="2 3">HHB9708</strain>
    </source>
</reference>
<keyword evidence="3" id="KW-1185">Reference proteome</keyword>
<accession>A0A164QG53</accession>
<proteinExistence type="predicted"/>
<feature type="region of interest" description="Disordered" evidence="1">
    <location>
        <begin position="1"/>
        <end position="44"/>
    </location>
</feature>
<evidence type="ECO:0000313" key="3">
    <source>
        <dbReference type="Proteomes" id="UP000076722"/>
    </source>
</evidence>
<evidence type="ECO:0000256" key="1">
    <source>
        <dbReference type="SAM" id="MobiDB-lite"/>
    </source>
</evidence>
<organism evidence="2 3">
    <name type="scientific">Sistotremastrum niveocremeum HHB9708</name>
    <dbReference type="NCBI Taxonomy" id="1314777"/>
    <lineage>
        <taxon>Eukaryota</taxon>
        <taxon>Fungi</taxon>
        <taxon>Dikarya</taxon>
        <taxon>Basidiomycota</taxon>
        <taxon>Agaricomycotina</taxon>
        <taxon>Agaricomycetes</taxon>
        <taxon>Sistotremastrales</taxon>
        <taxon>Sistotremastraceae</taxon>
        <taxon>Sertulicium</taxon>
        <taxon>Sertulicium niveocremeum</taxon>
    </lineage>
</organism>
<dbReference type="Proteomes" id="UP000076722">
    <property type="component" value="Unassembled WGS sequence"/>
</dbReference>
<protein>
    <submittedName>
        <fullName evidence="2">Uncharacterized protein</fullName>
    </submittedName>
</protein>
<sequence>MWQSGSKVGGSPWRGEASMARGDATWGRRQKHWDPCWDPKTGLNQQERGIAGGAASLPTRGWHKSEYLTALGAQLNKHPISC</sequence>
<evidence type="ECO:0000313" key="2">
    <source>
        <dbReference type="EMBL" id="KZS89625.1"/>
    </source>
</evidence>
<name>A0A164QG53_9AGAM</name>
<dbReference type="EMBL" id="KV419426">
    <property type="protein sequence ID" value="KZS89625.1"/>
    <property type="molecule type" value="Genomic_DNA"/>
</dbReference>